<dbReference type="InterPro" id="IPR011701">
    <property type="entry name" value="MFS"/>
</dbReference>
<dbReference type="VEuPathDB" id="FungiDB:Bcin04g03950"/>
<reference evidence="8 9" key="2">
    <citation type="journal article" date="2012" name="Eukaryot. Cell">
        <title>Genome update of Botrytis cinerea strains B05.10 and T4.</title>
        <authorList>
            <person name="Staats M."/>
            <person name="van Kan J.A."/>
        </authorList>
    </citation>
    <scope>NUCLEOTIDE SEQUENCE [LARGE SCALE GENOMIC DNA]</scope>
    <source>
        <strain evidence="8 9">B05.10</strain>
    </source>
</reference>
<feature type="transmembrane region" description="Helical" evidence="6">
    <location>
        <begin position="508"/>
        <end position="528"/>
    </location>
</feature>
<reference evidence="8 9" key="3">
    <citation type="journal article" date="2017" name="Mol. Plant Pathol.">
        <title>A gapless genome sequence of the fungus Botrytis cinerea.</title>
        <authorList>
            <person name="Van Kan J.A."/>
            <person name="Stassen J.H."/>
            <person name="Mosbach A."/>
            <person name="Van Der Lee T.A."/>
            <person name="Faino L."/>
            <person name="Farmer A.D."/>
            <person name="Papasotiriou D.G."/>
            <person name="Zhou S."/>
            <person name="Seidl M.F."/>
            <person name="Cottam E."/>
            <person name="Edel D."/>
            <person name="Hahn M."/>
            <person name="Schwartz D.C."/>
            <person name="Dietrich R.A."/>
            <person name="Widdison S."/>
            <person name="Scalliet G."/>
        </authorList>
    </citation>
    <scope>NUCLEOTIDE SEQUENCE [LARGE SCALE GENOMIC DNA]</scope>
    <source>
        <strain evidence="8 9">B05.10</strain>
    </source>
</reference>
<dbReference type="AlphaFoldDB" id="A0A384JF44"/>
<feature type="transmembrane region" description="Helical" evidence="6">
    <location>
        <begin position="398"/>
        <end position="419"/>
    </location>
</feature>
<dbReference type="CDD" id="cd17502">
    <property type="entry name" value="MFS_Azr1_MDR_like"/>
    <property type="match status" value="1"/>
</dbReference>
<keyword evidence="2 6" id="KW-0812">Transmembrane</keyword>
<feature type="compositionally biased region" description="Basic and acidic residues" evidence="5">
    <location>
        <begin position="550"/>
        <end position="572"/>
    </location>
</feature>
<feature type="transmembrane region" description="Helical" evidence="6">
    <location>
        <begin position="189"/>
        <end position="212"/>
    </location>
</feature>
<dbReference type="Pfam" id="PF07690">
    <property type="entry name" value="MFS_1"/>
    <property type="match status" value="1"/>
</dbReference>
<protein>
    <submittedName>
        <fullName evidence="8">Bcmfs1</fullName>
    </submittedName>
</protein>
<dbReference type="OrthoDB" id="10021397at2759"/>
<feature type="transmembrane region" description="Helical" evidence="6">
    <location>
        <begin position="16"/>
        <end position="37"/>
    </location>
</feature>
<feature type="transmembrane region" description="Helical" evidence="6">
    <location>
        <begin position="104"/>
        <end position="123"/>
    </location>
</feature>
<dbReference type="PANTHER" id="PTHR23501:SF198">
    <property type="entry name" value="AZOLE RESISTANCE PROTEIN 1-RELATED"/>
    <property type="match status" value="1"/>
</dbReference>
<evidence type="ECO:0000313" key="8">
    <source>
        <dbReference type="EMBL" id="ATZ49218.1"/>
    </source>
</evidence>
<reference evidence="8 9" key="1">
    <citation type="journal article" date="2011" name="PLoS Genet.">
        <title>Genomic analysis of the necrotrophic fungal pathogens Sclerotinia sclerotiorum and Botrytis cinerea.</title>
        <authorList>
            <person name="Amselem J."/>
            <person name="Cuomo C.A."/>
            <person name="van Kan J.A."/>
            <person name="Viaud M."/>
            <person name="Benito E.P."/>
            <person name="Couloux A."/>
            <person name="Coutinho P.M."/>
            <person name="de Vries R.P."/>
            <person name="Dyer P.S."/>
            <person name="Fillinger S."/>
            <person name="Fournier E."/>
            <person name="Gout L."/>
            <person name="Hahn M."/>
            <person name="Kohn L."/>
            <person name="Lapalu N."/>
            <person name="Plummer K.M."/>
            <person name="Pradier J.M."/>
            <person name="Quevillon E."/>
            <person name="Sharon A."/>
            <person name="Simon A."/>
            <person name="ten Have A."/>
            <person name="Tudzynski B."/>
            <person name="Tudzynski P."/>
            <person name="Wincker P."/>
            <person name="Andrew M."/>
            <person name="Anthouard V."/>
            <person name="Beever R.E."/>
            <person name="Beffa R."/>
            <person name="Benoit I."/>
            <person name="Bouzid O."/>
            <person name="Brault B."/>
            <person name="Chen Z."/>
            <person name="Choquer M."/>
            <person name="Collemare J."/>
            <person name="Cotton P."/>
            <person name="Danchin E.G."/>
            <person name="Da Silva C."/>
            <person name="Gautier A."/>
            <person name="Giraud C."/>
            <person name="Giraud T."/>
            <person name="Gonzalez C."/>
            <person name="Grossetete S."/>
            <person name="Guldener U."/>
            <person name="Henrissat B."/>
            <person name="Howlett B.J."/>
            <person name="Kodira C."/>
            <person name="Kretschmer M."/>
            <person name="Lappartient A."/>
            <person name="Leroch M."/>
            <person name="Levis C."/>
            <person name="Mauceli E."/>
            <person name="Neuveglise C."/>
            <person name="Oeser B."/>
            <person name="Pearson M."/>
            <person name="Poulain J."/>
            <person name="Poussereau N."/>
            <person name="Quesneville H."/>
            <person name="Rascle C."/>
            <person name="Schumacher J."/>
            <person name="Segurens B."/>
            <person name="Sexton A."/>
            <person name="Silva E."/>
            <person name="Sirven C."/>
            <person name="Soanes D.M."/>
            <person name="Talbot N.J."/>
            <person name="Templeton M."/>
            <person name="Yandava C."/>
            <person name="Yarden O."/>
            <person name="Zeng Q."/>
            <person name="Rollins J.A."/>
            <person name="Lebrun M.H."/>
            <person name="Dickman M."/>
        </authorList>
    </citation>
    <scope>NUCLEOTIDE SEQUENCE [LARGE SCALE GENOMIC DNA]</scope>
    <source>
        <strain evidence="8 9">B05.10</strain>
    </source>
</reference>
<dbReference type="PANTHER" id="PTHR23501">
    <property type="entry name" value="MAJOR FACILITATOR SUPERFAMILY"/>
    <property type="match status" value="1"/>
</dbReference>
<dbReference type="InterPro" id="IPR020846">
    <property type="entry name" value="MFS_dom"/>
</dbReference>
<dbReference type="OMA" id="YAMCITG"/>
<feature type="compositionally biased region" description="Polar residues" evidence="5">
    <location>
        <begin position="539"/>
        <end position="548"/>
    </location>
</feature>
<feature type="transmembrane region" description="Helical" evidence="6">
    <location>
        <begin position="431"/>
        <end position="455"/>
    </location>
</feature>
<dbReference type="EMBL" id="CP009808">
    <property type="protein sequence ID" value="ATZ49218.1"/>
    <property type="molecule type" value="Genomic_DNA"/>
</dbReference>
<dbReference type="GeneID" id="5438099"/>
<dbReference type="InterPro" id="IPR036259">
    <property type="entry name" value="MFS_trans_sf"/>
</dbReference>
<feature type="transmembrane region" description="Helical" evidence="6">
    <location>
        <begin position="348"/>
        <end position="365"/>
    </location>
</feature>
<feature type="transmembrane region" description="Helical" evidence="6">
    <location>
        <begin position="129"/>
        <end position="149"/>
    </location>
</feature>
<evidence type="ECO:0000256" key="1">
    <source>
        <dbReference type="ARBA" id="ARBA00004141"/>
    </source>
</evidence>
<dbReference type="KEGG" id="bfu:BCIN_04g03950"/>
<proteinExistence type="predicted"/>
<feature type="region of interest" description="Disordered" evidence="5">
    <location>
        <begin position="533"/>
        <end position="572"/>
    </location>
</feature>
<dbReference type="RefSeq" id="XP_001557507.1">
    <property type="nucleotide sequence ID" value="XM_001557457.2"/>
</dbReference>
<keyword evidence="3 6" id="KW-1133">Transmembrane helix</keyword>
<feature type="transmembrane region" description="Helical" evidence="6">
    <location>
        <begin position="161"/>
        <end position="183"/>
    </location>
</feature>
<evidence type="ECO:0000313" key="9">
    <source>
        <dbReference type="Proteomes" id="UP000001798"/>
    </source>
</evidence>
<accession>A0A384JF44</accession>
<feature type="transmembrane region" description="Helical" evidence="6">
    <location>
        <begin position="74"/>
        <end position="92"/>
    </location>
</feature>
<dbReference type="Gene3D" id="1.20.1250.20">
    <property type="entry name" value="MFS general substrate transporter like domains"/>
    <property type="match status" value="1"/>
</dbReference>
<dbReference type="SUPFAM" id="SSF103473">
    <property type="entry name" value="MFS general substrate transporter"/>
    <property type="match status" value="1"/>
</dbReference>
<dbReference type="GO" id="GO:0022857">
    <property type="term" value="F:transmembrane transporter activity"/>
    <property type="evidence" value="ECO:0007669"/>
    <property type="project" value="InterPro"/>
</dbReference>
<evidence type="ECO:0000256" key="3">
    <source>
        <dbReference type="ARBA" id="ARBA00022989"/>
    </source>
</evidence>
<evidence type="ECO:0000256" key="5">
    <source>
        <dbReference type="SAM" id="MobiDB-lite"/>
    </source>
</evidence>
<organism evidence="8 9">
    <name type="scientific">Botryotinia fuckeliana (strain B05.10)</name>
    <name type="common">Noble rot fungus</name>
    <name type="synonym">Botrytis cinerea</name>
    <dbReference type="NCBI Taxonomy" id="332648"/>
    <lineage>
        <taxon>Eukaryota</taxon>
        <taxon>Fungi</taxon>
        <taxon>Dikarya</taxon>
        <taxon>Ascomycota</taxon>
        <taxon>Pezizomycotina</taxon>
        <taxon>Leotiomycetes</taxon>
        <taxon>Helotiales</taxon>
        <taxon>Sclerotiniaceae</taxon>
        <taxon>Botrytis</taxon>
    </lineage>
</organism>
<dbReference type="Proteomes" id="UP000001798">
    <property type="component" value="Chromosome 4"/>
</dbReference>
<feature type="transmembrane region" description="Helical" evidence="6">
    <location>
        <begin position="265"/>
        <end position="283"/>
    </location>
</feature>
<sequence length="572" mass="60898">MESSDHTIIKPNRTRLTLIMVGICLAVFLTGMVITPIPSSESLGANFSLSIQDQTILATATPVISVEFNTSQDIGWWANTYLLTLSAFQLFYGKLYSHFPIKNVYLVAIIIFEIGSLICTTAHTSIALIVGRAIAGLGAAGVFSGSVLITTKVILLAQRAAYLGIMSAAFGLAAILGPFLGAAILQSTTWRWCFGINLPLGAVTVILCGILVHTPSEPNAHSLSLVQKVLQLDIPGTVFMVGSLICLLMALQWGGAAYPWSNSRIIALFVVSGILAIAFVATQTTKIAGKARTIPSSLARSRDIWLAGSYTMCVTGGVYVAILFLPVWFQDVRGRSPLSSGELLTPLIAGYVVTSILAGGITSGFKYYNPAMIIRTALSIAGAALLTTVNLHSSTARIVGYQLVYGFGVGFGFGQPSYIVQTLLPAKDVPIGVTFITLVQNLSASVFVAVAQSVFQGEMHKRLEPLLPHSSNSSSILLSALPTILSSLPAETRETAKTAISDSITRTFYMSLALSCVSVVGALAIKWVPMQDPAKQDAVKQNTSSPEEITQDKNISENEKRGEKQDVKITTA</sequence>
<dbReference type="PROSITE" id="PS50850">
    <property type="entry name" value="MFS"/>
    <property type="match status" value="1"/>
</dbReference>
<feature type="transmembrane region" description="Helical" evidence="6">
    <location>
        <begin position="232"/>
        <end position="253"/>
    </location>
</feature>
<evidence type="ECO:0000256" key="6">
    <source>
        <dbReference type="SAM" id="Phobius"/>
    </source>
</evidence>
<feature type="domain" description="Major facilitator superfamily (MFS) profile" evidence="7">
    <location>
        <begin position="19"/>
        <end position="497"/>
    </location>
</feature>
<feature type="transmembrane region" description="Helical" evidence="6">
    <location>
        <begin position="304"/>
        <end position="328"/>
    </location>
</feature>
<evidence type="ECO:0000256" key="4">
    <source>
        <dbReference type="ARBA" id="ARBA00023136"/>
    </source>
</evidence>
<keyword evidence="4 6" id="KW-0472">Membrane</keyword>
<name>A0A384JF44_BOTFB</name>
<comment type="subcellular location">
    <subcellularLocation>
        <location evidence="1">Membrane</location>
        <topology evidence="1">Multi-pass membrane protein</topology>
    </subcellularLocation>
</comment>
<evidence type="ECO:0000256" key="2">
    <source>
        <dbReference type="ARBA" id="ARBA00022692"/>
    </source>
</evidence>
<dbReference type="Gene3D" id="1.20.1720.10">
    <property type="entry name" value="Multidrug resistance protein D"/>
    <property type="match status" value="1"/>
</dbReference>
<keyword evidence="9" id="KW-1185">Reference proteome</keyword>
<gene>
    <name evidence="8" type="primary">Bcmfs1</name>
    <name evidence="8" type="ORF">BCIN_04g03950</name>
</gene>
<dbReference type="GO" id="GO:0005886">
    <property type="term" value="C:plasma membrane"/>
    <property type="evidence" value="ECO:0007669"/>
    <property type="project" value="TreeGrafter"/>
</dbReference>
<evidence type="ECO:0000259" key="7">
    <source>
        <dbReference type="PROSITE" id="PS50850"/>
    </source>
</evidence>